<evidence type="ECO:0000313" key="1">
    <source>
        <dbReference type="EMBL" id="OWK35790.1"/>
    </source>
</evidence>
<name>A0A225D2H0_9BACT</name>
<accession>A0A225D2H0</accession>
<sequence length="41" mass="4676">MRFCGAGQHRYRIIRRAVAKLAENRVPNLNGENISAPRLLN</sequence>
<dbReference type="EMBL" id="NIDE01000017">
    <property type="protein sequence ID" value="OWK35790.1"/>
    <property type="molecule type" value="Genomic_DNA"/>
</dbReference>
<dbReference type="AlphaFoldDB" id="A0A225D2H0"/>
<reference evidence="2" key="1">
    <citation type="submission" date="2017-06" db="EMBL/GenBank/DDBJ databases">
        <title>Genome analysis of Fimbriiglobus ruber SP5, the first member of the order Planctomycetales with confirmed chitinolytic capability.</title>
        <authorList>
            <person name="Ravin N.V."/>
            <person name="Rakitin A.L."/>
            <person name="Ivanova A.A."/>
            <person name="Beletsky A.V."/>
            <person name="Kulichevskaya I.S."/>
            <person name="Mardanov A.V."/>
            <person name="Dedysh S.N."/>
        </authorList>
    </citation>
    <scope>NUCLEOTIDE SEQUENCE [LARGE SCALE GENOMIC DNA]</scope>
    <source>
        <strain evidence="2">SP5</strain>
    </source>
</reference>
<dbReference type="Proteomes" id="UP000214646">
    <property type="component" value="Unassembled WGS sequence"/>
</dbReference>
<gene>
    <name evidence="1" type="ORF">FRUB_08353</name>
</gene>
<protein>
    <submittedName>
        <fullName evidence="1">Uncharacterized protein</fullName>
    </submittedName>
</protein>
<proteinExistence type="predicted"/>
<organism evidence="1 2">
    <name type="scientific">Fimbriiglobus ruber</name>
    <dbReference type="NCBI Taxonomy" id="1908690"/>
    <lineage>
        <taxon>Bacteria</taxon>
        <taxon>Pseudomonadati</taxon>
        <taxon>Planctomycetota</taxon>
        <taxon>Planctomycetia</taxon>
        <taxon>Gemmatales</taxon>
        <taxon>Gemmataceae</taxon>
        <taxon>Fimbriiglobus</taxon>
    </lineage>
</organism>
<evidence type="ECO:0000313" key="2">
    <source>
        <dbReference type="Proteomes" id="UP000214646"/>
    </source>
</evidence>
<keyword evidence="2" id="KW-1185">Reference proteome</keyword>
<comment type="caution">
    <text evidence="1">The sequence shown here is derived from an EMBL/GenBank/DDBJ whole genome shotgun (WGS) entry which is preliminary data.</text>
</comment>